<gene>
    <name evidence="1" type="ORF">RHMOL_Rhmol07G0044200</name>
</gene>
<keyword evidence="2" id="KW-1185">Reference proteome</keyword>
<evidence type="ECO:0000313" key="2">
    <source>
        <dbReference type="Proteomes" id="UP001062846"/>
    </source>
</evidence>
<sequence length="170" mass="17385">MTMAMAALLLLVLLAVPAVHSVQTNIPWNEGINYQNWAAGKTFTVGDTLVFVYTTNHEVDIVDESDYTSCNSGNALYSYSGGQTTITLATPGPMYFLCPTIGHCQAGMKLSITVVAAASSSGSSSTTSTTPGITTTTSSPTSSGGAGGMFGNMNNWVIIGASVVVAGLVG</sequence>
<evidence type="ECO:0000313" key="1">
    <source>
        <dbReference type="EMBL" id="KAI8545496.1"/>
    </source>
</evidence>
<organism evidence="1 2">
    <name type="scientific">Rhododendron molle</name>
    <name type="common">Chinese azalea</name>
    <name type="synonym">Azalea mollis</name>
    <dbReference type="NCBI Taxonomy" id="49168"/>
    <lineage>
        <taxon>Eukaryota</taxon>
        <taxon>Viridiplantae</taxon>
        <taxon>Streptophyta</taxon>
        <taxon>Embryophyta</taxon>
        <taxon>Tracheophyta</taxon>
        <taxon>Spermatophyta</taxon>
        <taxon>Magnoliopsida</taxon>
        <taxon>eudicotyledons</taxon>
        <taxon>Gunneridae</taxon>
        <taxon>Pentapetalae</taxon>
        <taxon>asterids</taxon>
        <taxon>Ericales</taxon>
        <taxon>Ericaceae</taxon>
        <taxon>Ericoideae</taxon>
        <taxon>Rhodoreae</taxon>
        <taxon>Rhododendron</taxon>
    </lineage>
</organism>
<accession>A0ACC0MY38</accession>
<reference evidence="1" key="1">
    <citation type="submission" date="2022-02" db="EMBL/GenBank/DDBJ databases">
        <title>Plant Genome Project.</title>
        <authorList>
            <person name="Zhang R.-G."/>
        </authorList>
    </citation>
    <scope>NUCLEOTIDE SEQUENCE</scope>
    <source>
        <strain evidence="1">AT1</strain>
    </source>
</reference>
<protein>
    <submittedName>
        <fullName evidence="1">Uncharacterized protein</fullName>
    </submittedName>
</protein>
<proteinExistence type="predicted"/>
<comment type="caution">
    <text evidence="1">The sequence shown here is derived from an EMBL/GenBank/DDBJ whole genome shotgun (WGS) entry which is preliminary data.</text>
</comment>
<name>A0ACC0MY38_RHOML</name>
<dbReference type="Proteomes" id="UP001062846">
    <property type="component" value="Chromosome 7"/>
</dbReference>
<dbReference type="EMBL" id="CM046394">
    <property type="protein sequence ID" value="KAI8545496.1"/>
    <property type="molecule type" value="Genomic_DNA"/>
</dbReference>